<evidence type="ECO:0000313" key="3">
    <source>
        <dbReference type="Proteomes" id="UP000322214"/>
    </source>
</evidence>
<dbReference type="EMBL" id="CP042912">
    <property type="protein sequence ID" value="QEG23105.1"/>
    <property type="molecule type" value="Genomic_DNA"/>
</dbReference>
<dbReference type="RefSeq" id="WP_075085973.1">
    <property type="nucleotide sequence ID" value="NZ_CP042912.1"/>
</dbReference>
<evidence type="ECO:0000256" key="1">
    <source>
        <dbReference type="SAM" id="Coils"/>
    </source>
</evidence>
<keyword evidence="3" id="KW-1185">Reference proteome</keyword>
<dbReference type="KEGG" id="mff:MFFC18_30000"/>
<feature type="coiled-coil region" evidence="1">
    <location>
        <begin position="53"/>
        <end position="94"/>
    </location>
</feature>
<organism evidence="2 3">
    <name type="scientific">Mariniblastus fucicola</name>
    <dbReference type="NCBI Taxonomy" id="980251"/>
    <lineage>
        <taxon>Bacteria</taxon>
        <taxon>Pseudomonadati</taxon>
        <taxon>Planctomycetota</taxon>
        <taxon>Planctomycetia</taxon>
        <taxon>Pirellulales</taxon>
        <taxon>Pirellulaceae</taxon>
        <taxon>Mariniblastus</taxon>
    </lineage>
</organism>
<evidence type="ECO:0000313" key="2">
    <source>
        <dbReference type="EMBL" id="QEG23105.1"/>
    </source>
</evidence>
<gene>
    <name evidence="2" type="ORF">MFFC18_30000</name>
</gene>
<dbReference type="AlphaFoldDB" id="A0A5B9PD45"/>
<reference evidence="2 3" key="1">
    <citation type="submission" date="2019-08" db="EMBL/GenBank/DDBJ databases">
        <title>Deep-cultivation of Planctomycetes and their phenomic and genomic characterization uncovers novel biology.</title>
        <authorList>
            <person name="Wiegand S."/>
            <person name="Jogler M."/>
            <person name="Boedeker C."/>
            <person name="Pinto D."/>
            <person name="Vollmers J."/>
            <person name="Rivas-Marin E."/>
            <person name="Kohn T."/>
            <person name="Peeters S.H."/>
            <person name="Heuer A."/>
            <person name="Rast P."/>
            <person name="Oberbeckmann S."/>
            <person name="Bunk B."/>
            <person name="Jeske O."/>
            <person name="Meyerdierks A."/>
            <person name="Storesund J.E."/>
            <person name="Kallscheuer N."/>
            <person name="Luecker S."/>
            <person name="Lage O.M."/>
            <person name="Pohl T."/>
            <person name="Merkel B.J."/>
            <person name="Hornburger P."/>
            <person name="Mueller R.-W."/>
            <person name="Bruemmer F."/>
            <person name="Labrenz M."/>
            <person name="Spormann A.M."/>
            <person name="Op den Camp H."/>
            <person name="Overmann J."/>
            <person name="Amann R."/>
            <person name="Jetten M.S.M."/>
            <person name="Mascher T."/>
            <person name="Medema M.H."/>
            <person name="Devos D.P."/>
            <person name="Kaster A.-K."/>
            <person name="Ovreas L."/>
            <person name="Rohde M."/>
            <person name="Galperin M.Y."/>
            <person name="Jogler C."/>
        </authorList>
    </citation>
    <scope>NUCLEOTIDE SEQUENCE [LARGE SCALE GENOMIC DNA]</scope>
    <source>
        <strain evidence="2 3">FC18</strain>
    </source>
</reference>
<name>A0A5B9PD45_9BACT</name>
<dbReference type="Proteomes" id="UP000322214">
    <property type="component" value="Chromosome"/>
</dbReference>
<accession>A0A5B9PD45</accession>
<protein>
    <submittedName>
        <fullName evidence="2">Uncharacterized protein</fullName>
    </submittedName>
</protein>
<sequence>MNRNQISHIVFAFIVSAFLVDGTALQAQEKQDPTAASDVIKATLSKIRDVERLDAFVEQNNQLKAENATLKKNIADIQKQLAKLTRDLADQTVKLRRQLLQMPIFQVQSKVIANGNSMAILKSKDTIIRIRTNTEMSVPVADGVWILMEVKKISKDMIELNFPELGRTVYLYD</sequence>
<proteinExistence type="predicted"/>
<keyword evidence="1" id="KW-0175">Coiled coil</keyword>
<dbReference type="STRING" id="980251.GCA_001642875_03959"/>